<dbReference type="Proteomes" id="UP000269793">
    <property type="component" value="Chromosome I"/>
</dbReference>
<dbReference type="InterPro" id="IPR052587">
    <property type="entry name" value="TELO2-interacting_protein_1"/>
</dbReference>
<dbReference type="Pfam" id="PF24173">
    <property type="entry name" value="TPR_TTI1_N"/>
    <property type="match status" value="1"/>
</dbReference>
<dbReference type="AlphaFoldDB" id="A0A3G2S0B5"/>
<keyword evidence="5" id="KW-1185">Reference proteome</keyword>
<dbReference type="InterPro" id="IPR016024">
    <property type="entry name" value="ARM-type_fold"/>
</dbReference>
<dbReference type="Gene3D" id="1.25.10.10">
    <property type="entry name" value="Leucine-rich Repeat Variant"/>
    <property type="match status" value="1"/>
</dbReference>
<dbReference type="InterPro" id="IPR049362">
    <property type="entry name" value="TTI1_rpt"/>
</dbReference>
<feature type="domain" description="TTI1 C-terminal TPR" evidence="3">
    <location>
        <begin position="1001"/>
        <end position="1239"/>
    </location>
</feature>
<dbReference type="InterPro" id="IPR057566">
    <property type="entry name" value="TPR_TTI1_N"/>
</dbReference>
<organism evidence="4 5">
    <name type="scientific">Malassezia restricta (strain ATCC 96810 / NBRC 103918 / CBS 7877)</name>
    <name type="common">Seborrheic dermatitis infection agent</name>
    <dbReference type="NCBI Taxonomy" id="425264"/>
    <lineage>
        <taxon>Eukaryota</taxon>
        <taxon>Fungi</taxon>
        <taxon>Dikarya</taxon>
        <taxon>Basidiomycota</taxon>
        <taxon>Ustilaginomycotina</taxon>
        <taxon>Malasseziomycetes</taxon>
        <taxon>Malasseziales</taxon>
        <taxon>Malasseziaceae</taxon>
        <taxon>Malassezia</taxon>
    </lineage>
</organism>
<accession>A0A3G2S0B5</accession>
<protein>
    <submittedName>
        <fullName evidence="4">TEL2-interacting protein 1</fullName>
    </submittedName>
</protein>
<feature type="compositionally biased region" description="Polar residues" evidence="1">
    <location>
        <begin position="382"/>
        <end position="391"/>
    </location>
</feature>
<evidence type="ECO:0000259" key="2">
    <source>
        <dbReference type="Pfam" id="PF24173"/>
    </source>
</evidence>
<proteinExistence type="predicted"/>
<dbReference type="SUPFAM" id="SSF48371">
    <property type="entry name" value="ARM repeat"/>
    <property type="match status" value="1"/>
</dbReference>
<dbReference type="InterPro" id="IPR011989">
    <property type="entry name" value="ARM-like"/>
</dbReference>
<sequence>MTTASGAPTSGASNANFQKLRPVCVNLLRLINKAPDDNALEDALAQLHVCLEVVDTLTPSLVHYVFYPVSQLLNTHENGIFSFPNRVRTLIFRVLAQLATDWWQTWTWAHIQSCSKAETCPTTISGSPDWRVWEQLLFLGVMTLSGGPRSSPVQNNYETREATAQFLARVLQPRISQLPPSNDHWEWDGVSSLPSLEEFDGPNQIYPATQHVAAVRDSRASSGALAHALKLALDMSREPSAPASLCRTALTLVGIVSISWMGGCTLVLDNTMQVDHSALRERAIHADTIACSERLRMILPGVASSLVKVATRASSAVNVAYAVDLLTAMLVLCLQDPLTAPYRTNSLDSEVPSSLEDFGKLDINSLMSPNSELEEETETLSAKSEMSTPATSITSDAIENSWLERTMNPVLIALKALVPLGERNDVPVQLAMTRMAHTLLTCMPETLQWARQDMEADPCEDLTCTLLDMSCDWHTERVTQQARDAVRALGSSLLVLMDRIMTHALLSLASAVKRIHDADVQMHARRVRMCASLLSHDLLDVQMGSPHMAFLRVASHHGDFHWWFDALMQAFCVHELTNGVMAADTIPYIRPALGQLEPGSMYALGRMWFAWGEATAVLLCAAVQRRSALSPRYQSAFSLPLYAMHVARMCRITDINRARVHLLVVNEVMLGTSHILTTRDLETWMTLPEGRALRKAAHGFARHVVHELQHAWHAEVEEKEEPEMQEVVESIPTSDTTMVRGLPAFTDRIGRLNAGPALDVSFVDSARIDVSNLKSKGPEMAKKERALERRNAMRDHCDALSLCILASAASLLGVSCRPLLLQILYPVLGAFGRRDEVVRNAAQYALERMSDACAYPSIQSCILHHTDYVLGAASHRLISGLRSELYAGLSIAPIRPTQQTVLMSARAAPWVLVQVIQMLGAEAVPWVEDAVDEVLAALDQFHGHEDVCDGLLAVLARLVAVLAPMQPPKERIQPKMKSPIEDFRQWLEMHMTGTSRDESLADLSVPDEDANQDANPAPNRLQSVLNEILIRCIPFLSHGSAYLRMRALDMLRDGVAILAPQERTAELYPVLDRAWPLILARFGTSATSVSLNVEYDVNVWIHATGLVSTIAQHVSEGFGRRILKDIWPQWRQMLYTLCTDRSAQPRVMPRPERGAVAKRAHVHLYNQHATEGQVLFAILEALKSIASSIGQKMENAVLWDMATHPRLLDTLDVRQPGKIRNAGVIMYQSFIQADDMTLWTILRAVAGQGAPWYLQRSIQWAPEFTW</sequence>
<evidence type="ECO:0000259" key="3">
    <source>
        <dbReference type="Pfam" id="PF24181"/>
    </source>
</evidence>
<dbReference type="STRING" id="425264.A0A3G2S0B5"/>
<dbReference type="InterPro" id="IPR057567">
    <property type="entry name" value="TPR_TTI1_C"/>
</dbReference>
<dbReference type="PANTHER" id="PTHR18460:SF3">
    <property type="entry name" value="TELO2-INTERACTING PROTEIN 1 HOMOLOG"/>
    <property type="match status" value="1"/>
</dbReference>
<evidence type="ECO:0000313" key="5">
    <source>
        <dbReference type="Proteomes" id="UP000269793"/>
    </source>
</evidence>
<dbReference type="EMBL" id="CP033148">
    <property type="protein sequence ID" value="AYO41410.1"/>
    <property type="molecule type" value="Genomic_DNA"/>
</dbReference>
<dbReference type="GO" id="GO:0005737">
    <property type="term" value="C:cytoplasm"/>
    <property type="evidence" value="ECO:0007669"/>
    <property type="project" value="TreeGrafter"/>
</dbReference>
<gene>
    <name evidence="4" type="primary">TTI1</name>
    <name evidence="4" type="ORF">DNF11_0460</name>
</gene>
<feature type="region of interest" description="Disordered" evidence="1">
    <location>
        <begin position="369"/>
        <end position="391"/>
    </location>
</feature>
<dbReference type="PANTHER" id="PTHR18460">
    <property type="entry name" value="TEL2 INTERACTING PROTEIN 1 TTI1 FAMILY MEMBER"/>
    <property type="match status" value="1"/>
</dbReference>
<feature type="domain" description="TTI1 N-terminal TPR" evidence="2">
    <location>
        <begin position="288"/>
        <end position="448"/>
    </location>
</feature>
<dbReference type="Pfam" id="PF21547">
    <property type="entry name" value="TTI1"/>
    <property type="match status" value="1"/>
</dbReference>
<dbReference type="OrthoDB" id="49511at2759"/>
<evidence type="ECO:0000313" key="4">
    <source>
        <dbReference type="EMBL" id="AYO41410.1"/>
    </source>
</evidence>
<name>A0A3G2S0B5_MALR7</name>
<dbReference type="VEuPathDB" id="FungiDB:DNF11_0460"/>
<evidence type="ECO:0000256" key="1">
    <source>
        <dbReference type="SAM" id="MobiDB-lite"/>
    </source>
</evidence>
<dbReference type="Pfam" id="PF24181">
    <property type="entry name" value="TPR_TTI1_C"/>
    <property type="match status" value="1"/>
</dbReference>
<reference evidence="4 5" key="1">
    <citation type="submission" date="2018-10" db="EMBL/GenBank/DDBJ databases">
        <title>Complete genome sequence of Malassezia restricta CBS 7877.</title>
        <authorList>
            <person name="Morand S.C."/>
            <person name="Bertignac M."/>
            <person name="Iltis A."/>
            <person name="Kolder I."/>
            <person name="Pirovano W."/>
            <person name="Jourdain R."/>
            <person name="Clavaud C."/>
        </authorList>
    </citation>
    <scope>NUCLEOTIDE SEQUENCE [LARGE SCALE GENOMIC DNA]</scope>
    <source>
        <strain evidence="4 5">CBS 7877</strain>
    </source>
</reference>